<name>A0A6I6MRM8_9CAUL</name>
<dbReference type="Pfam" id="PF02789">
    <property type="entry name" value="Peptidase_M17_N"/>
    <property type="match status" value="1"/>
</dbReference>
<feature type="binding site" evidence="8">
    <location>
        <position position="341"/>
    </location>
    <ligand>
        <name>Mn(2+)</name>
        <dbReference type="ChEBI" id="CHEBI:29035"/>
        <label>1</label>
    </ligand>
</feature>
<comment type="catalytic activity">
    <reaction evidence="1 8">
        <text>Release of an N-terminal amino acid, Xaa-|-Yaa-, in which Xaa is preferably Leu, but may be other amino acids including Pro although not Arg or Lys, and Yaa may be Pro. Amino acid amides and methyl esters are also readily hydrolyzed, but rates on arylamides are exceedingly low.</text>
        <dbReference type="EC" id="3.4.11.1"/>
    </reaction>
</comment>
<organism evidence="10 11">
    <name type="scientific">Terricaulis silvestris</name>
    <dbReference type="NCBI Taxonomy" id="2686094"/>
    <lineage>
        <taxon>Bacteria</taxon>
        <taxon>Pseudomonadati</taxon>
        <taxon>Pseudomonadota</taxon>
        <taxon>Alphaproteobacteria</taxon>
        <taxon>Caulobacterales</taxon>
        <taxon>Caulobacteraceae</taxon>
        <taxon>Terricaulis</taxon>
    </lineage>
</organism>
<dbReference type="SUPFAM" id="SSF52949">
    <property type="entry name" value="Macro domain-like"/>
    <property type="match status" value="1"/>
</dbReference>
<reference evidence="11" key="1">
    <citation type="submission" date="2019-12" db="EMBL/GenBank/DDBJ databases">
        <title>Complete genome of Terracaulis silvestris 0127_4.</title>
        <authorList>
            <person name="Vieira S."/>
            <person name="Riedel T."/>
            <person name="Sproer C."/>
            <person name="Pascual J."/>
            <person name="Boedeker C."/>
            <person name="Overmann J."/>
        </authorList>
    </citation>
    <scope>NUCLEOTIDE SEQUENCE [LARGE SCALE GENOMIC DNA]</scope>
    <source>
        <strain evidence="11">0127_4</strain>
    </source>
</reference>
<feature type="binding site" evidence="8">
    <location>
        <position position="282"/>
    </location>
    <ligand>
        <name>Mn(2+)</name>
        <dbReference type="ChEBI" id="CHEBI:29035"/>
        <label>2</label>
    </ligand>
</feature>
<evidence type="ECO:0000259" key="9">
    <source>
        <dbReference type="PROSITE" id="PS00631"/>
    </source>
</evidence>
<dbReference type="Pfam" id="PF00883">
    <property type="entry name" value="Peptidase_M17"/>
    <property type="match status" value="1"/>
</dbReference>
<dbReference type="KEGG" id="tsv:DSM104635_02306"/>
<dbReference type="GO" id="GO:0030145">
    <property type="term" value="F:manganese ion binding"/>
    <property type="evidence" value="ECO:0007669"/>
    <property type="project" value="UniProtKB-UniRule"/>
</dbReference>
<dbReference type="GO" id="GO:0006508">
    <property type="term" value="P:proteolysis"/>
    <property type="evidence" value="ECO:0007669"/>
    <property type="project" value="UniProtKB-KW"/>
</dbReference>
<dbReference type="InterPro" id="IPR023042">
    <property type="entry name" value="Peptidase_M17_leu_NH2_pept"/>
</dbReference>
<dbReference type="NCBIfam" id="NF002075">
    <property type="entry name" value="PRK00913.2-2"/>
    <property type="match status" value="1"/>
</dbReference>
<dbReference type="InterPro" id="IPR008283">
    <property type="entry name" value="Peptidase_M17_N"/>
</dbReference>
<dbReference type="PANTHER" id="PTHR11963:SF23">
    <property type="entry name" value="CYTOSOL AMINOPEPTIDASE"/>
    <property type="match status" value="1"/>
</dbReference>
<comment type="subcellular location">
    <subcellularLocation>
        <location evidence="8">Cytoplasm</location>
    </subcellularLocation>
</comment>
<feature type="domain" description="Cytosol aminopeptidase" evidence="9">
    <location>
        <begin position="339"/>
        <end position="346"/>
    </location>
</feature>
<proteinExistence type="inferred from homology"/>
<dbReference type="Gene3D" id="3.40.630.10">
    <property type="entry name" value="Zn peptidases"/>
    <property type="match status" value="1"/>
</dbReference>
<dbReference type="PROSITE" id="PS00631">
    <property type="entry name" value="CYTOSOL_AP"/>
    <property type="match status" value="1"/>
</dbReference>
<dbReference type="EMBL" id="CP047045">
    <property type="protein sequence ID" value="QGZ95457.1"/>
    <property type="molecule type" value="Genomic_DNA"/>
</dbReference>
<keyword evidence="8" id="KW-0963">Cytoplasm</keyword>
<feature type="binding site" evidence="8">
    <location>
        <position position="343"/>
    </location>
    <ligand>
        <name>Mn(2+)</name>
        <dbReference type="ChEBI" id="CHEBI:29035"/>
        <label>1</label>
    </ligand>
</feature>
<feature type="binding site" evidence="8">
    <location>
        <position position="264"/>
    </location>
    <ligand>
        <name>Mn(2+)</name>
        <dbReference type="ChEBI" id="CHEBI:29035"/>
        <label>1</label>
    </ligand>
</feature>
<comment type="similarity">
    <text evidence="3 8">Belongs to the peptidase M17 family.</text>
</comment>
<dbReference type="SUPFAM" id="SSF53187">
    <property type="entry name" value="Zn-dependent exopeptidases"/>
    <property type="match status" value="1"/>
</dbReference>
<sequence length="497" mass="51796">MDIRFVTAGGGDVVAVMASEGGELLDAGKALDSASGGRIAKATKAVNFKGGPGQVVDVLAPDGVDFARVLVIGVGKADAADGMAVERWAGHAVKRTLTSGAEKLVLQPDALPSVSKAEAGSHAAMGARLASYRFDTYRTKLKPEQQPTLTTVEISIDGPAAARARAEKDEAIVEGVFFARDLVSEPPNVLYPESFAERLRDLETIGIEVNVLDHTAMERLGMGALLGVAQGSVRPGRLVTMSWKGSSSKKSKPVALVGKGVTFDTGGISIKPAGGMDEMKGDMGGAAAVAGTMKAIALRKAKANVVGVVALVENMPGPNAQRPGDIVTTMSGQTIEVLNTDAEGRLILADAVWYAQDKFDPSAVIDLATLTGAVIVALGNEHAGMFSNDEDLAQAIISAATAEGEPVWRLPLGAAYDKLIDTPNADMKNIAGKPVAGSIIGAQFIKRFVKDGTPWAHLDIAGTAWKSGPYDDPLSPAWATGYGVRLLNRLIANRYED</sequence>
<keyword evidence="4 8" id="KW-0031">Aminopeptidase</keyword>
<keyword evidence="11" id="KW-1185">Reference proteome</keyword>
<evidence type="ECO:0000256" key="1">
    <source>
        <dbReference type="ARBA" id="ARBA00000135"/>
    </source>
</evidence>
<dbReference type="NCBIfam" id="NF002073">
    <property type="entry name" value="PRK00913.1-2"/>
    <property type="match status" value="1"/>
</dbReference>
<dbReference type="InterPro" id="IPR011356">
    <property type="entry name" value="Leucine_aapep/pepB"/>
</dbReference>
<feature type="active site" evidence="8">
    <location>
        <position position="271"/>
    </location>
</feature>
<keyword evidence="7 8" id="KW-0464">Manganese</keyword>
<dbReference type="InterPro" id="IPR000819">
    <property type="entry name" value="Peptidase_M17_C"/>
</dbReference>
<keyword evidence="5 8" id="KW-0645">Protease</keyword>
<dbReference type="AlphaFoldDB" id="A0A6I6MRM8"/>
<feature type="active site" evidence="8">
    <location>
        <position position="345"/>
    </location>
</feature>
<dbReference type="Gene3D" id="3.40.220.10">
    <property type="entry name" value="Leucine Aminopeptidase, subunit E, domain 1"/>
    <property type="match status" value="1"/>
</dbReference>
<dbReference type="Proteomes" id="UP000431269">
    <property type="component" value="Chromosome"/>
</dbReference>
<evidence type="ECO:0000256" key="4">
    <source>
        <dbReference type="ARBA" id="ARBA00022438"/>
    </source>
</evidence>
<evidence type="ECO:0000313" key="11">
    <source>
        <dbReference type="Proteomes" id="UP000431269"/>
    </source>
</evidence>
<keyword evidence="6 8" id="KW-0378">Hydrolase</keyword>
<feature type="binding site" evidence="8">
    <location>
        <position position="343"/>
    </location>
    <ligand>
        <name>Mn(2+)</name>
        <dbReference type="ChEBI" id="CHEBI:29035"/>
        <label>2</label>
    </ligand>
</feature>
<dbReference type="NCBIfam" id="NF002074">
    <property type="entry name" value="PRK00913.1-4"/>
    <property type="match status" value="1"/>
</dbReference>
<dbReference type="GO" id="GO:0005737">
    <property type="term" value="C:cytoplasm"/>
    <property type="evidence" value="ECO:0007669"/>
    <property type="project" value="UniProtKB-SubCell"/>
</dbReference>
<dbReference type="PRINTS" id="PR00481">
    <property type="entry name" value="LAMNOPPTDASE"/>
</dbReference>
<accession>A0A6I6MRM8</accession>
<comment type="function">
    <text evidence="8">Presumably involved in the processing and regular turnover of intracellular proteins. Catalyzes the removal of unsubstituted N-terminal amino acids from various peptides.</text>
</comment>
<comment type="cofactor">
    <cofactor evidence="8">
        <name>Mn(2+)</name>
        <dbReference type="ChEBI" id="CHEBI:29035"/>
    </cofactor>
    <text evidence="8">Binds 2 manganese ions per subunit.</text>
</comment>
<dbReference type="EC" id="3.4.11.1" evidence="8"/>
<evidence type="ECO:0000256" key="7">
    <source>
        <dbReference type="ARBA" id="ARBA00023211"/>
    </source>
</evidence>
<dbReference type="PANTHER" id="PTHR11963">
    <property type="entry name" value="LEUCINE AMINOPEPTIDASE-RELATED"/>
    <property type="match status" value="1"/>
</dbReference>
<evidence type="ECO:0000256" key="6">
    <source>
        <dbReference type="ARBA" id="ARBA00022801"/>
    </source>
</evidence>
<comment type="catalytic activity">
    <reaction evidence="2 8">
        <text>Release of an N-terminal amino acid, preferentially leucine, but not glutamic or aspartic acids.</text>
        <dbReference type="EC" id="3.4.11.10"/>
    </reaction>
</comment>
<feature type="binding site" evidence="8">
    <location>
        <position position="264"/>
    </location>
    <ligand>
        <name>Mn(2+)</name>
        <dbReference type="ChEBI" id="CHEBI:29035"/>
        <label>2</label>
    </ligand>
</feature>
<evidence type="ECO:0000256" key="8">
    <source>
        <dbReference type="HAMAP-Rule" id="MF_00181"/>
    </source>
</evidence>
<dbReference type="EC" id="3.4.11.10" evidence="8"/>
<protein>
    <recommendedName>
        <fullName evidence="8">Probable cytosol aminopeptidase</fullName>
        <ecNumber evidence="8">3.4.11.1</ecNumber>
    </recommendedName>
    <alternativeName>
        <fullName evidence="8">Leucine aminopeptidase</fullName>
        <shortName evidence="8">LAP</shortName>
        <ecNumber evidence="8">3.4.11.10</ecNumber>
    </alternativeName>
    <alternativeName>
        <fullName evidence="8">Leucyl aminopeptidase</fullName>
    </alternativeName>
</protein>
<feature type="binding site" evidence="8">
    <location>
        <position position="259"/>
    </location>
    <ligand>
        <name>Mn(2+)</name>
        <dbReference type="ChEBI" id="CHEBI:29035"/>
        <label>2</label>
    </ligand>
</feature>
<dbReference type="HAMAP" id="MF_00181">
    <property type="entry name" value="Cytosol_peptidase_M17"/>
    <property type="match status" value="1"/>
</dbReference>
<evidence type="ECO:0000256" key="2">
    <source>
        <dbReference type="ARBA" id="ARBA00000967"/>
    </source>
</evidence>
<dbReference type="RefSeq" id="WP_158766316.1">
    <property type="nucleotide sequence ID" value="NZ_CP047045.1"/>
</dbReference>
<gene>
    <name evidence="8 10" type="primary">pepA</name>
    <name evidence="10" type="ORF">DSM104635_02306</name>
</gene>
<evidence type="ECO:0000256" key="5">
    <source>
        <dbReference type="ARBA" id="ARBA00022670"/>
    </source>
</evidence>
<evidence type="ECO:0000313" key="10">
    <source>
        <dbReference type="EMBL" id="QGZ95457.1"/>
    </source>
</evidence>
<dbReference type="InterPro" id="IPR043472">
    <property type="entry name" value="Macro_dom-like"/>
</dbReference>
<evidence type="ECO:0000256" key="3">
    <source>
        <dbReference type="ARBA" id="ARBA00009528"/>
    </source>
</evidence>
<keyword evidence="8" id="KW-0479">Metal-binding</keyword>
<dbReference type="GO" id="GO:0070006">
    <property type="term" value="F:metalloaminopeptidase activity"/>
    <property type="evidence" value="ECO:0007669"/>
    <property type="project" value="InterPro"/>
</dbReference>
<dbReference type="CDD" id="cd00433">
    <property type="entry name" value="Peptidase_M17"/>
    <property type="match status" value="1"/>
</dbReference>
<dbReference type="NCBIfam" id="NF002077">
    <property type="entry name" value="PRK00913.2-4"/>
    <property type="match status" value="1"/>
</dbReference>